<name>A0A6J4H9S1_9CHLR</name>
<dbReference type="EMBL" id="CADCTR010000092">
    <property type="protein sequence ID" value="CAA9217305.1"/>
    <property type="molecule type" value="Genomic_DNA"/>
</dbReference>
<proteinExistence type="predicted"/>
<accession>A0A6J4H9S1</accession>
<dbReference type="GO" id="GO:0035438">
    <property type="term" value="F:cyclic-di-GMP binding"/>
    <property type="evidence" value="ECO:0007669"/>
    <property type="project" value="InterPro"/>
</dbReference>
<dbReference type="SUPFAM" id="SSF141371">
    <property type="entry name" value="PilZ domain-like"/>
    <property type="match status" value="1"/>
</dbReference>
<reference evidence="2" key="1">
    <citation type="submission" date="2020-02" db="EMBL/GenBank/DDBJ databases">
        <authorList>
            <person name="Meier V. D."/>
        </authorList>
    </citation>
    <scope>NUCLEOTIDE SEQUENCE</scope>
    <source>
        <strain evidence="2">AVDCRST_MAG93</strain>
    </source>
</reference>
<protein>
    <recommendedName>
        <fullName evidence="1">PilZ domain-containing protein</fullName>
    </recommendedName>
</protein>
<sequence length="232" mass="24903">MPKQSGRYGAGGTQVHKLEGALVGAIAEKAIERRSAAPRVRVMMAAEVRASGLSAPVRIRNLSGSGALLEGDQLPEAGALIVLARNKLAADADVVWKRGARCGVRFRDRVVVDTWRGVEASAPSPHLRVVENEPQTASISAPDLLGHSDALIKGELNKRVGEELAYLQRLIEGIGNELVSNPLIVHRHGATLQQFDRATQILGHLARVVTSAEPMEAARSIGMTELRGRLLR</sequence>
<evidence type="ECO:0000313" key="2">
    <source>
        <dbReference type="EMBL" id="CAA9217305.1"/>
    </source>
</evidence>
<dbReference type="AlphaFoldDB" id="A0A6J4H9S1"/>
<evidence type="ECO:0000259" key="1">
    <source>
        <dbReference type="Pfam" id="PF07238"/>
    </source>
</evidence>
<organism evidence="2">
    <name type="scientific">uncultured Chloroflexia bacterium</name>
    <dbReference type="NCBI Taxonomy" id="1672391"/>
    <lineage>
        <taxon>Bacteria</taxon>
        <taxon>Bacillati</taxon>
        <taxon>Chloroflexota</taxon>
        <taxon>Chloroflexia</taxon>
        <taxon>environmental samples</taxon>
    </lineage>
</organism>
<gene>
    <name evidence="2" type="ORF">AVDCRST_MAG93-287</name>
</gene>
<feature type="domain" description="PilZ" evidence="1">
    <location>
        <begin position="35"/>
        <end position="108"/>
    </location>
</feature>
<dbReference type="Pfam" id="PF07238">
    <property type="entry name" value="PilZ"/>
    <property type="match status" value="1"/>
</dbReference>
<dbReference type="InterPro" id="IPR009875">
    <property type="entry name" value="PilZ_domain"/>
</dbReference>